<keyword evidence="7" id="KW-0862">Zinc</keyword>
<evidence type="ECO:0000259" key="11">
    <source>
        <dbReference type="PROSITE" id="PS51292"/>
    </source>
</evidence>
<evidence type="ECO:0000256" key="4">
    <source>
        <dbReference type="ARBA" id="ARBA00022723"/>
    </source>
</evidence>
<dbReference type="Pfam" id="PF12906">
    <property type="entry name" value="RINGv"/>
    <property type="match status" value="1"/>
</dbReference>
<keyword evidence="5" id="KW-0863">Zinc-finger</keyword>
<dbReference type="Proteomes" id="UP001244341">
    <property type="component" value="Chromosome 16b"/>
</dbReference>
<keyword evidence="3 10" id="KW-0812">Transmembrane</keyword>
<keyword evidence="8 10" id="KW-1133">Transmembrane helix</keyword>
<protein>
    <recommendedName>
        <fullName evidence="11">RING-CH-type domain-containing protein</fullName>
    </recommendedName>
</protein>
<dbReference type="PROSITE" id="PS51292">
    <property type="entry name" value="ZF_RING_CH"/>
    <property type="match status" value="1"/>
</dbReference>
<dbReference type="SMART" id="SM00744">
    <property type="entry name" value="RINGv"/>
    <property type="match status" value="1"/>
</dbReference>
<dbReference type="InterPro" id="IPR011016">
    <property type="entry name" value="Znf_RING-CH"/>
</dbReference>
<dbReference type="CDD" id="cd16495">
    <property type="entry name" value="RING_CH-C4HC3_MARCH"/>
    <property type="match status" value="1"/>
</dbReference>
<evidence type="ECO:0000256" key="8">
    <source>
        <dbReference type="ARBA" id="ARBA00022989"/>
    </source>
</evidence>
<dbReference type="InterPro" id="IPR013083">
    <property type="entry name" value="Znf_RING/FYVE/PHD"/>
</dbReference>
<keyword evidence="9 10" id="KW-0472">Membrane</keyword>
<dbReference type="PANTHER" id="PTHR46065">
    <property type="entry name" value="E3 UBIQUITIN-PROTEIN LIGASE MARCH 2/3 FAMILY MEMBER"/>
    <property type="match status" value="1"/>
</dbReference>
<evidence type="ECO:0000256" key="5">
    <source>
        <dbReference type="ARBA" id="ARBA00022771"/>
    </source>
</evidence>
<evidence type="ECO:0000256" key="6">
    <source>
        <dbReference type="ARBA" id="ARBA00022786"/>
    </source>
</evidence>
<evidence type="ECO:0000256" key="10">
    <source>
        <dbReference type="SAM" id="Phobius"/>
    </source>
</evidence>
<keyword evidence="2" id="KW-0808">Transferase</keyword>
<evidence type="ECO:0000256" key="7">
    <source>
        <dbReference type="ARBA" id="ARBA00022833"/>
    </source>
</evidence>
<evidence type="ECO:0000256" key="1">
    <source>
        <dbReference type="ARBA" id="ARBA00004141"/>
    </source>
</evidence>
<name>A0ABY8UR44_TETOB</name>
<feature type="domain" description="RING-CH-type" evidence="11">
    <location>
        <begin position="37"/>
        <end position="108"/>
    </location>
</feature>
<proteinExistence type="predicted"/>
<evidence type="ECO:0000256" key="2">
    <source>
        <dbReference type="ARBA" id="ARBA00022679"/>
    </source>
</evidence>
<dbReference type="PANTHER" id="PTHR46065:SF3">
    <property type="entry name" value="FI20425P1"/>
    <property type="match status" value="1"/>
</dbReference>
<evidence type="ECO:0000256" key="9">
    <source>
        <dbReference type="ARBA" id="ARBA00023136"/>
    </source>
</evidence>
<feature type="transmembrane region" description="Helical" evidence="10">
    <location>
        <begin position="223"/>
        <end position="246"/>
    </location>
</feature>
<keyword evidence="4" id="KW-0479">Metal-binding</keyword>
<keyword evidence="6" id="KW-0833">Ubl conjugation pathway</keyword>
<keyword evidence="13" id="KW-1185">Reference proteome</keyword>
<comment type="subcellular location">
    <subcellularLocation>
        <location evidence="1">Membrane</location>
        <topology evidence="1">Multi-pass membrane protein</topology>
    </subcellularLocation>
</comment>
<dbReference type="EMBL" id="CP126223">
    <property type="protein sequence ID" value="WIA23404.1"/>
    <property type="molecule type" value="Genomic_DNA"/>
</dbReference>
<dbReference type="Gene3D" id="3.30.40.10">
    <property type="entry name" value="Zinc/RING finger domain, C3HC4 (zinc finger)"/>
    <property type="match status" value="1"/>
</dbReference>
<dbReference type="SUPFAM" id="SSF57850">
    <property type="entry name" value="RING/U-box"/>
    <property type="match status" value="1"/>
</dbReference>
<accession>A0ABY8UR44</accession>
<evidence type="ECO:0000313" key="13">
    <source>
        <dbReference type="Proteomes" id="UP001244341"/>
    </source>
</evidence>
<sequence length="284" mass="30493">MPVLHRQRACNRVSPAPIISKHIEDVSGVLAQQDVLRSEQEQPTCRLCWDTADSNEPGGELLSPCACSGSLRYIHKRCLQDWQRTLRSQGQGRRANTCELCKAPYRLQDRFGGSSSGQPSLPRRLLSSLNAALFDAAYASSWPGLAMKLWRSYIMAQGITQALRLGLSGFSAGMSIGKTLIEEQAGLLNGMLRYSSGLLGSPYAEMIWCQAVGALFVGMLSELVYTSILGLLGGLAYGFCTGYVGAIKGSVRLLSGVSCKAATAAACLAVRMLRGALGLLVRVL</sequence>
<evidence type="ECO:0000256" key="3">
    <source>
        <dbReference type="ARBA" id="ARBA00022692"/>
    </source>
</evidence>
<organism evidence="12 13">
    <name type="scientific">Tetradesmus obliquus</name>
    <name type="common">Green alga</name>
    <name type="synonym">Acutodesmus obliquus</name>
    <dbReference type="NCBI Taxonomy" id="3088"/>
    <lineage>
        <taxon>Eukaryota</taxon>
        <taxon>Viridiplantae</taxon>
        <taxon>Chlorophyta</taxon>
        <taxon>core chlorophytes</taxon>
        <taxon>Chlorophyceae</taxon>
        <taxon>CS clade</taxon>
        <taxon>Sphaeropleales</taxon>
        <taxon>Scenedesmaceae</taxon>
        <taxon>Tetradesmus</taxon>
    </lineage>
</organism>
<gene>
    <name evidence="12" type="ORF">OEZ85_000161</name>
</gene>
<evidence type="ECO:0000313" key="12">
    <source>
        <dbReference type="EMBL" id="WIA23404.1"/>
    </source>
</evidence>
<reference evidence="12 13" key="1">
    <citation type="submission" date="2023-05" db="EMBL/GenBank/DDBJ databases">
        <title>A 100% complete, gapless, phased diploid assembly of the Scenedesmus obliquus UTEX 3031 genome.</title>
        <authorList>
            <person name="Biondi T.C."/>
            <person name="Hanschen E.R."/>
            <person name="Kwon T."/>
            <person name="Eng W."/>
            <person name="Kruse C.P.S."/>
            <person name="Koehler S.I."/>
            <person name="Kunde Y."/>
            <person name="Gleasner C.D."/>
            <person name="You Mak K.T."/>
            <person name="Polle J."/>
            <person name="Hovde B.T."/>
            <person name="Starkenburg S.R."/>
        </authorList>
    </citation>
    <scope>NUCLEOTIDE SEQUENCE [LARGE SCALE GENOMIC DNA]</scope>
    <source>
        <strain evidence="12 13">DOE0152z</strain>
    </source>
</reference>